<name>A0A8J5XZ19_9ROSI</name>
<dbReference type="InterPro" id="IPR000477">
    <property type="entry name" value="RT_dom"/>
</dbReference>
<dbReference type="OrthoDB" id="1741590at2759"/>
<organism evidence="4 5">
    <name type="scientific">Gossypium anomalum</name>
    <dbReference type="NCBI Taxonomy" id="47600"/>
    <lineage>
        <taxon>Eukaryota</taxon>
        <taxon>Viridiplantae</taxon>
        <taxon>Streptophyta</taxon>
        <taxon>Embryophyta</taxon>
        <taxon>Tracheophyta</taxon>
        <taxon>Spermatophyta</taxon>
        <taxon>Magnoliopsida</taxon>
        <taxon>eudicotyledons</taxon>
        <taxon>Gunneridae</taxon>
        <taxon>Pentapetalae</taxon>
        <taxon>rosids</taxon>
        <taxon>malvids</taxon>
        <taxon>Malvales</taxon>
        <taxon>Malvaceae</taxon>
        <taxon>Malvoideae</taxon>
        <taxon>Gossypium</taxon>
    </lineage>
</organism>
<dbReference type="CDD" id="cd01650">
    <property type="entry name" value="RT_nLTR_like"/>
    <property type="match status" value="1"/>
</dbReference>
<protein>
    <recommendedName>
        <fullName evidence="6">Reverse transcriptase domain-containing protein</fullName>
    </recommendedName>
</protein>
<evidence type="ECO:0000256" key="1">
    <source>
        <dbReference type="SAM" id="MobiDB-lite"/>
    </source>
</evidence>
<evidence type="ECO:0000259" key="2">
    <source>
        <dbReference type="Pfam" id="PF00078"/>
    </source>
</evidence>
<feature type="region of interest" description="Disordered" evidence="1">
    <location>
        <begin position="535"/>
        <end position="555"/>
    </location>
</feature>
<feature type="domain" description="Reverse transcriptase zinc-binding" evidence="3">
    <location>
        <begin position="278"/>
        <end position="372"/>
    </location>
</feature>
<gene>
    <name evidence="4" type="ORF">CXB51_035814</name>
</gene>
<evidence type="ECO:0000313" key="4">
    <source>
        <dbReference type="EMBL" id="KAG8473534.1"/>
    </source>
</evidence>
<dbReference type="AlphaFoldDB" id="A0A8J5XZ19"/>
<proteinExistence type="predicted"/>
<feature type="domain" description="Reverse transcriptase" evidence="2">
    <location>
        <begin position="17"/>
        <end position="95"/>
    </location>
</feature>
<accession>A0A8J5XZ19</accession>
<dbReference type="Pfam" id="PF00078">
    <property type="entry name" value="RVT_1"/>
    <property type="match status" value="1"/>
</dbReference>
<dbReference type="EMBL" id="JAHUZN010000013">
    <property type="protein sequence ID" value="KAG8473534.1"/>
    <property type="molecule type" value="Genomic_DNA"/>
</dbReference>
<feature type="compositionally biased region" description="Basic and acidic residues" evidence="1">
    <location>
        <begin position="539"/>
        <end position="555"/>
    </location>
</feature>
<dbReference type="InterPro" id="IPR043502">
    <property type="entry name" value="DNA/RNA_pol_sf"/>
</dbReference>
<dbReference type="PANTHER" id="PTHR46890">
    <property type="entry name" value="NON-LTR RETROLELEMENT REVERSE TRANSCRIPTASE-LIKE PROTEIN-RELATED"/>
    <property type="match status" value="1"/>
</dbReference>
<dbReference type="Proteomes" id="UP000701853">
    <property type="component" value="Chromosome 13"/>
</dbReference>
<evidence type="ECO:0000313" key="5">
    <source>
        <dbReference type="Proteomes" id="UP000701853"/>
    </source>
</evidence>
<comment type="caution">
    <text evidence="4">The sequence shown here is derived from an EMBL/GenBank/DDBJ whole genome shotgun (WGS) entry which is preliminary data.</text>
</comment>
<sequence>MLADYWGRGYIFLPRNSKWRPISLCNVLYKLIAKAIANRLRSVIEKCIDPAQSAFVPRRLISDNVLLAYEILHTLKQKKMGKKGFMAVKLDISKAGLRQGDPLSPFLFLIYGEGLSSIMRLAMNRNILRGVKEGDKRTVSRILKVRSSNDPERYLGLPNMAFLQNSGGRKVKIKESIWAAKGILENGLCWRVGMGERIYVWGDLWISGAKIDRLQNEVSNENIKTVSDLIDPVSRTWNTDLIISTFNADVAKKILQIPLAETTYEDFQVWRGESSGEFSVRSAYKLLQEANSGPSNNYLQAETRDFYRKLWNLHLPSKIKITNWRISWNYIPTLSNLKTKKVVSVAICPRCQHPEEDSNHIFRYCPTAIDVWSNLNLDWVCHNDLNSIWEWLTWTFRQRSIEQCRLICCGLWLIWTCRNQLVYEKKNSIGRDTPNHVFSYISELNGVEQKKLTLTVDKSFEQTERNLWVTIFFYAAFDKGSSSSASGLAVRDEKGEILVSKTVIHSDKPTPFAAEAHTGLQAIQLAISMGEGFGPCSSRDGDSELKAAKLRDEEP</sequence>
<reference evidence="4 5" key="1">
    <citation type="journal article" date="2021" name="bioRxiv">
        <title>The Gossypium anomalum genome as a resource for cotton improvement and evolutionary analysis of hybrid incompatibility.</title>
        <authorList>
            <person name="Grover C.E."/>
            <person name="Yuan D."/>
            <person name="Arick M.A."/>
            <person name="Miller E.R."/>
            <person name="Hu G."/>
            <person name="Peterson D.G."/>
            <person name="Wendel J.F."/>
            <person name="Udall J.A."/>
        </authorList>
    </citation>
    <scope>NUCLEOTIDE SEQUENCE [LARGE SCALE GENOMIC DNA]</scope>
    <source>
        <strain evidence="4">JFW-Udall</strain>
        <tissue evidence="4">Leaf</tissue>
    </source>
</reference>
<keyword evidence="5" id="KW-1185">Reference proteome</keyword>
<evidence type="ECO:0000259" key="3">
    <source>
        <dbReference type="Pfam" id="PF13966"/>
    </source>
</evidence>
<dbReference type="Pfam" id="PF13966">
    <property type="entry name" value="zf-RVT"/>
    <property type="match status" value="1"/>
</dbReference>
<dbReference type="InterPro" id="IPR052343">
    <property type="entry name" value="Retrotransposon-Effector_Assoc"/>
</dbReference>
<dbReference type="InterPro" id="IPR026960">
    <property type="entry name" value="RVT-Znf"/>
</dbReference>
<dbReference type="SUPFAM" id="SSF56672">
    <property type="entry name" value="DNA/RNA polymerases"/>
    <property type="match status" value="1"/>
</dbReference>
<evidence type="ECO:0008006" key="6">
    <source>
        <dbReference type="Google" id="ProtNLM"/>
    </source>
</evidence>
<dbReference type="PANTHER" id="PTHR46890:SF48">
    <property type="entry name" value="RNA-DIRECTED DNA POLYMERASE"/>
    <property type="match status" value="1"/>
</dbReference>